<dbReference type="PANTHER" id="PTHR46017">
    <property type="entry name" value="ALPHA-MANNOSIDASE 2C1"/>
    <property type="match status" value="1"/>
</dbReference>
<feature type="domain" description="Glycoside hydrolase family 38 N-terminal" evidence="1">
    <location>
        <begin position="154"/>
        <end position="450"/>
    </location>
</feature>
<dbReference type="Proteomes" id="UP000316252">
    <property type="component" value="Unassembled WGS sequence"/>
</dbReference>
<dbReference type="InterPro" id="IPR027291">
    <property type="entry name" value="Glyco_hydro_38_N_sf"/>
</dbReference>
<dbReference type="Pfam" id="PF01074">
    <property type="entry name" value="Glyco_hydro_38N"/>
    <property type="match status" value="1"/>
</dbReference>
<gene>
    <name evidence="2" type="ORF">FJ657_02285</name>
</gene>
<dbReference type="GO" id="GO:0006013">
    <property type="term" value="P:mannose metabolic process"/>
    <property type="evidence" value="ECO:0007669"/>
    <property type="project" value="InterPro"/>
</dbReference>
<dbReference type="GO" id="GO:0004559">
    <property type="term" value="F:alpha-mannosidase activity"/>
    <property type="evidence" value="ECO:0007669"/>
    <property type="project" value="InterPro"/>
</dbReference>
<protein>
    <submittedName>
        <fullName evidence="2">Alpha-mannosidase</fullName>
    </submittedName>
</protein>
<evidence type="ECO:0000313" key="2">
    <source>
        <dbReference type="EMBL" id="TPW77529.1"/>
    </source>
</evidence>
<accession>A0A506YAN1</accession>
<dbReference type="GO" id="GO:0009313">
    <property type="term" value="P:oligosaccharide catabolic process"/>
    <property type="evidence" value="ECO:0007669"/>
    <property type="project" value="TreeGrafter"/>
</dbReference>
<dbReference type="GO" id="GO:0030246">
    <property type="term" value="F:carbohydrate binding"/>
    <property type="evidence" value="ECO:0007669"/>
    <property type="project" value="InterPro"/>
</dbReference>
<sequence>MLCAIERDDRILVTIPTPGGTVTKPSLIAARPWDHEDARAGLIQRAVTSTGTVGGRALQIIGEPLLATVDGRRVQSLRVLFGAGDGPDDASTAPPQIVVTVDGERVDRATRAAEPGSIRVLVDTVASQTAARLAVPSWGDDEIEVVIAPQREWTVHMVHHSHYDFGYTDPQAEVMAAQRSYLDSAIDLIEQTADWPEASRFRWNSEALWAVSDWESHRPQAVVDRFMQLVKQGSIGLSAMPYNLHTDVCSTDELRELMREARRLRDRYGIEFTSAMQTDVPGQVAGLPDALNEMGVRYLSVAHNWAGRSEPHTHGAINHPRLFRWRTLAGGEVLVWMTDSPHGLAYMEGPMLGFTEDFAQVQKYLPAYLTAMSERGYPFPIGVFGAHGETIEGRDPYPWDVVHIRTQGFMGDNGPARRLLSEIVREWNDTWDAPKLRVSTNQDFFEDAERRVGDDLMTVEGDWGDWWVEGVGSAAVPMALMRRAQAQVTDARSISQLAGWLGGESSPRESAEAHGTYDAISMFNEHTWGAGNSWLHSDHGFDSGELQWRWKVAQALVGEQRSRASVDESLSYLGAAVAAADDALASFVIVNPTGLVRSGVVRLLLPETVASLDAQVDVVDSRSGDALPLAVEAQSNHPHRESGRWLTVRVDDVPAFGTVRLDARERVGDDSPRAIDDPSLAEPGYPSEVPMAQLLRLENDHLTVVVDLQRSGISSIVERATGRELVRADALVPFNGYVYDEYASSGAGFNHLANKLATSDRLEMLATRQMGLPARLVERRDDAIEQRLVYEFRAAGAERVRVTLRLRHGDARLLIENSVAKPSVLIKESAYFGFPFAGDDAQLRFEVSGSVTGAGLPNIPGAPQHMRAMRDWVTVTSGDDVAVWATPDVPLVQPHTIAVPYSPFPPSTSPSEPGTVYSWLHNNLWDTNFPIEQGFDSTFRYAVGVRATRQQSVEEVAIATAAELVHPLRAARARGGQDAHLGTHSGLGLSDARVKLIAVVADDEGTGSIVRLQSFADEPVRLTLTLGRSAVSATRSTFLGDTIADLVVGDDGDTVTVELSRFEATAVHLRF</sequence>
<organism evidence="2 3">
    <name type="scientific">Schumannella soli</name>
    <dbReference type="NCBI Taxonomy" id="2590779"/>
    <lineage>
        <taxon>Bacteria</taxon>
        <taxon>Bacillati</taxon>
        <taxon>Actinomycetota</taxon>
        <taxon>Actinomycetes</taxon>
        <taxon>Micrococcales</taxon>
        <taxon>Microbacteriaceae</taxon>
        <taxon>Schumannella</taxon>
    </lineage>
</organism>
<dbReference type="AlphaFoldDB" id="A0A506YAN1"/>
<dbReference type="EMBL" id="VHQG01000001">
    <property type="protein sequence ID" value="TPW77529.1"/>
    <property type="molecule type" value="Genomic_DNA"/>
</dbReference>
<dbReference type="SUPFAM" id="SSF74650">
    <property type="entry name" value="Galactose mutarotase-like"/>
    <property type="match status" value="1"/>
</dbReference>
<dbReference type="SUPFAM" id="SSF88713">
    <property type="entry name" value="Glycoside hydrolase/deacetylase"/>
    <property type="match status" value="1"/>
</dbReference>
<dbReference type="InterPro" id="IPR000602">
    <property type="entry name" value="Glyco_hydro_38_N"/>
</dbReference>
<dbReference type="CDD" id="cd10791">
    <property type="entry name" value="GH38N_AMII_like_1"/>
    <property type="match status" value="1"/>
</dbReference>
<reference evidence="2 3" key="1">
    <citation type="submission" date="2019-06" db="EMBL/GenBank/DDBJ databases">
        <authorList>
            <person name="Li F."/>
        </authorList>
    </citation>
    <scope>NUCLEOTIDE SEQUENCE [LARGE SCALE GENOMIC DNA]</scope>
    <source>
        <strain evidence="2 3">10F1D-1</strain>
    </source>
</reference>
<evidence type="ECO:0000313" key="3">
    <source>
        <dbReference type="Proteomes" id="UP000316252"/>
    </source>
</evidence>
<dbReference type="OrthoDB" id="237949at2"/>
<dbReference type="Gene3D" id="3.20.110.10">
    <property type="entry name" value="Glycoside hydrolase 38, N terminal domain"/>
    <property type="match status" value="1"/>
</dbReference>
<keyword evidence="3" id="KW-1185">Reference proteome</keyword>
<dbReference type="PANTHER" id="PTHR46017:SF2">
    <property type="entry name" value="MANNOSYLGLYCERATE HYDROLASE"/>
    <property type="match status" value="1"/>
</dbReference>
<comment type="caution">
    <text evidence="2">The sequence shown here is derived from an EMBL/GenBank/DDBJ whole genome shotgun (WGS) entry which is preliminary data.</text>
</comment>
<evidence type="ECO:0000259" key="1">
    <source>
        <dbReference type="Pfam" id="PF01074"/>
    </source>
</evidence>
<dbReference type="InterPro" id="IPR011013">
    <property type="entry name" value="Gal_mutarotase_sf_dom"/>
</dbReference>
<proteinExistence type="predicted"/>
<name>A0A506YAN1_9MICO</name>
<dbReference type="InterPro" id="IPR011330">
    <property type="entry name" value="Glyco_hydro/deAcase_b/a-brl"/>
</dbReference>